<dbReference type="PANTHER" id="PTHR21368">
    <property type="entry name" value="50S RIBOSOMAL PROTEIN L9"/>
    <property type="match status" value="1"/>
</dbReference>
<dbReference type="NCBIfam" id="TIGR00158">
    <property type="entry name" value="L9"/>
    <property type="match status" value="1"/>
</dbReference>
<dbReference type="InterPro" id="IPR020070">
    <property type="entry name" value="Ribosomal_bL9_N"/>
</dbReference>
<evidence type="ECO:0000256" key="6">
    <source>
        <dbReference type="ARBA" id="ARBA00035456"/>
    </source>
</evidence>
<dbReference type="GO" id="GO:0006412">
    <property type="term" value="P:translation"/>
    <property type="evidence" value="ECO:0007669"/>
    <property type="project" value="InterPro"/>
</dbReference>
<dbReference type="GO" id="GO:0005840">
    <property type="term" value="C:ribosome"/>
    <property type="evidence" value="ECO:0007669"/>
    <property type="project" value="UniProtKB-KW"/>
</dbReference>
<keyword evidence="4" id="KW-0689">Ribosomal protein</keyword>
<protein>
    <recommendedName>
        <fullName evidence="6">50S ribosomal protein L9</fullName>
    </recommendedName>
</protein>
<dbReference type="Gene3D" id="3.40.5.10">
    <property type="entry name" value="Ribosomal protein L9, N-terminal domain"/>
    <property type="match status" value="1"/>
</dbReference>
<dbReference type="Gene3D" id="3.10.430.100">
    <property type="entry name" value="Ribosomal protein L9, C-terminal domain"/>
    <property type="match status" value="1"/>
</dbReference>
<evidence type="ECO:0000313" key="8">
    <source>
        <dbReference type="EMBL" id="SVB55889.1"/>
    </source>
</evidence>
<dbReference type="EMBL" id="UINC01047078">
    <property type="protein sequence ID" value="SVB55889.1"/>
    <property type="molecule type" value="Genomic_DNA"/>
</dbReference>
<gene>
    <name evidence="8" type="ORF">METZ01_LOCUS208743</name>
</gene>
<keyword evidence="5" id="KW-0687">Ribonucleoprotein</keyword>
<dbReference type="AlphaFoldDB" id="A0A382EZN4"/>
<dbReference type="FunFam" id="3.40.5.10:FF:000003">
    <property type="entry name" value="50S ribosomal protein L9"/>
    <property type="match status" value="1"/>
</dbReference>
<reference evidence="8" key="1">
    <citation type="submission" date="2018-05" db="EMBL/GenBank/DDBJ databases">
        <authorList>
            <person name="Lanie J.A."/>
            <person name="Ng W.-L."/>
            <person name="Kazmierczak K.M."/>
            <person name="Andrzejewski T.M."/>
            <person name="Davidsen T.M."/>
            <person name="Wayne K.J."/>
            <person name="Tettelin H."/>
            <person name="Glass J.I."/>
            <person name="Rusch D."/>
            <person name="Podicherti R."/>
            <person name="Tsui H.-C.T."/>
            <person name="Winkler M.E."/>
        </authorList>
    </citation>
    <scope>NUCLEOTIDE SEQUENCE</scope>
</reference>
<dbReference type="InterPro" id="IPR000244">
    <property type="entry name" value="Ribosomal_bL9"/>
</dbReference>
<evidence type="ECO:0000256" key="5">
    <source>
        <dbReference type="ARBA" id="ARBA00023274"/>
    </source>
</evidence>
<dbReference type="Pfam" id="PF03948">
    <property type="entry name" value="Ribosomal_L9_C"/>
    <property type="match status" value="1"/>
</dbReference>
<evidence type="ECO:0000256" key="2">
    <source>
        <dbReference type="ARBA" id="ARBA00022730"/>
    </source>
</evidence>
<dbReference type="PROSITE" id="PS00651">
    <property type="entry name" value="RIBOSOMAL_L9"/>
    <property type="match status" value="1"/>
</dbReference>
<keyword evidence="3" id="KW-0694">RNA-binding</keyword>
<dbReference type="GO" id="GO:1990904">
    <property type="term" value="C:ribonucleoprotein complex"/>
    <property type="evidence" value="ECO:0007669"/>
    <property type="project" value="UniProtKB-KW"/>
</dbReference>
<organism evidence="8">
    <name type="scientific">marine metagenome</name>
    <dbReference type="NCBI Taxonomy" id="408172"/>
    <lineage>
        <taxon>unclassified sequences</taxon>
        <taxon>metagenomes</taxon>
        <taxon>ecological metagenomes</taxon>
    </lineage>
</organism>
<name>A0A382EZN4_9ZZZZ</name>
<evidence type="ECO:0000256" key="3">
    <source>
        <dbReference type="ARBA" id="ARBA00022884"/>
    </source>
</evidence>
<dbReference type="SUPFAM" id="SSF55653">
    <property type="entry name" value="Ribosomal protein L9 C-domain"/>
    <property type="match status" value="1"/>
</dbReference>
<dbReference type="Pfam" id="PF01281">
    <property type="entry name" value="Ribosomal_L9_N"/>
    <property type="match status" value="1"/>
</dbReference>
<comment type="similarity">
    <text evidence="1">Belongs to the bacterial ribosomal protein bL9 family.</text>
</comment>
<dbReference type="InterPro" id="IPR036791">
    <property type="entry name" value="Ribosomal_bL9_C_sf"/>
</dbReference>
<dbReference type="GO" id="GO:0019843">
    <property type="term" value="F:rRNA binding"/>
    <property type="evidence" value="ECO:0007669"/>
    <property type="project" value="UniProtKB-KW"/>
</dbReference>
<dbReference type="SUPFAM" id="SSF55658">
    <property type="entry name" value="L9 N-domain-like"/>
    <property type="match status" value="1"/>
</dbReference>
<accession>A0A382EZN4</accession>
<evidence type="ECO:0000259" key="7">
    <source>
        <dbReference type="PROSITE" id="PS00651"/>
    </source>
</evidence>
<dbReference type="InterPro" id="IPR036935">
    <property type="entry name" value="Ribosomal_bL9_N_sf"/>
</dbReference>
<dbReference type="InterPro" id="IPR020594">
    <property type="entry name" value="Ribosomal_bL9_bac/chp"/>
</dbReference>
<dbReference type="InterPro" id="IPR020069">
    <property type="entry name" value="Ribosomal_bL9_C"/>
</dbReference>
<sequence>MELILLEKVQNLGELGDVVQVKSGYARNYLVPQGKAVWATEGAKQKVDERRRELAKLEGERLDTAKAKAELLPEHLTVARKAGDEGQLFGSVSAVDVAELLQDADLAIQRSEIDMPEGPIKELGDHQIQVILHPQIHQTLRITVVAEEESTDD</sequence>
<keyword evidence="2" id="KW-0699">rRNA-binding</keyword>
<dbReference type="GO" id="GO:0003735">
    <property type="term" value="F:structural constituent of ribosome"/>
    <property type="evidence" value="ECO:0007669"/>
    <property type="project" value="InterPro"/>
</dbReference>
<dbReference type="HAMAP" id="MF_00503">
    <property type="entry name" value="Ribosomal_bL9"/>
    <property type="match status" value="1"/>
</dbReference>
<evidence type="ECO:0000256" key="1">
    <source>
        <dbReference type="ARBA" id="ARBA00010605"/>
    </source>
</evidence>
<dbReference type="InterPro" id="IPR009027">
    <property type="entry name" value="Ribosomal_bL9/RNase_H1_N"/>
</dbReference>
<proteinExistence type="inferred from homology"/>
<feature type="domain" description="Ribosomal protein L9" evidence="7">
    <location>
        <begin position="13"/>
        <end position="40"/>
    </location>
</feature>
<evidence type="ECO:0000256" key="4">
    <source>
        <dbReference type="ARBA" id="ARBA00022980"/>
    </source>
</evidence>